<sequence>MNASLSRYAPYIYALLRIVVGVLFALHGSQKLLGFPGDKPTVELASHMGVAGIIELVGGLLVAVGLFARVAAFLASGEMAVAYFMAHVPQHPLPLLNSGEPAVLFCFVFLYIFFQGPGPWSLDSLRHRAGTA</sequence>
<comment type="subcellular location">
    <subcellularLocation>
        <location evidence="1">Cell membrane</location>
        <topology evidence="1">Multi-pass membrane protein</topology>
    </subcellularLocation>
</comment>
<comment type="similarity">
    <text evidence="2">Belongs to the DoxX family.</text>
</comment>
<protein>
    <submittedName>
        <fullName evidence="7">DoxX family protein</fullName>
    </submittedName>
</protein>
<accession>A0A7L5A117</accession>
<evidence type="ECO:0000256" key="5">
    <source>
        <dbReference type="ARBA" id="ARBA00022989"/>
    </source>
</evidence>
<reference evidence="7 8" key="1">
    <citation type="submission" date="2019-09" db="EMBL/GenBank/DDBJ databases">
        <title>Genome sequence of Hymenobacter sp. M3.</title>
        <authorList>
            <person name="Srinivasan S."/>
        </authorList>
    </citation>
    <scope>NUCLEOTIDE SEQUENCE [LARGE SCALE GENOMIC DNA]</scope>
    <source>
        <strain evidence="7 8">M3</strain>
    </source>
</reference>
<evidence type="ECO:0000256" key="2">
    <source>
        <dbReference type="ARBA" id="ARBA00006679"/>
    </source>
</evidence>
<dbReference type="RefSeq" id="WP_151077858.1">
    <property type="nucleotide sequence ID" value="NZ_CP047647.1"/>
</dbReference>
<dbReference type="Pfam" id="PF07681">
    <property type="entry name" value="DoxX"/>
    <property type="match status" value="1"/>
</dbReference>
<dbReference type="PANTHER" id="PTHR33452">
    <property type="entry name" value="OXIDOREDUCTASE CATD-RELATED"/>
    <property type="match status" value="1"/>
</dbReference>
<keyword evidence="3" id="KW-1003">Cell membrane</keyword>
<evidence type="ECO:0000256" key="4">
    <source>
        <dbReference type="ARBA" id="ARBA00022692"/>
    </source>
</evidence>
<keyword evidence="4" id="KW-0812">Transmembrane</keyword>
<evidence type="ECO:0000256" key="1">
    <source>
        <dbReference type="ARBA" id="ARBA00004651"/>
    </source>
</evidence>
<evidence type="ECO:0000313" key="7">
    <source>
        <dbReference type="EMBL" id="KAA9338334.1"/>
    </source>
</evidence>
<evidence type="ECO:0000256" key="6">
    <source>
        <dbReference type="ARBA" id="ARBA00023136"/>
    </source>
</evidence>
<dbReference type="GO" id="GO:0005886">
    <property type="term" value="C:plasma membrane"/>
    <property type="evidence" value="ECO:0007669"/>
    <property type="project" value="UniProtKB-SubCell"/>
</dbReference>
<name>A0A7L5A117_9BACT</name>
<gene>
    <name evidence="7" type="ORF">F0P96_05730</name>
</gene>
<dbReference type="InterPro" id="IPR032808">
    <property type="entry name" value="DoxX"/>
</dbReference>
<dbReference type="EMBL" id="VTWU01000002">
    <property type="protein sequence ID" value="KAA9338334.1"/>
    <property type="molecule type" value="Genomic_DNA"/>
</dbReference>
<keyword evidence="6" id="KW-0472">Membrane</keyword>
<proteinExistence type="inferred from homology"/>
<keyword evidence="5" id="KW-1133">Transmembrane helix</keyword>
<dbReference type="AlphaFoldDB" id="A0A7L5A117"/>
<evidence type="ECO:0000256" key="3">
    <source>
        <dbReference type="ARBA" id="ARBA00022475"/>
    </source>
</evidence>
<organism evidence="7 8">
    <name type="scientific">Hymenobacter busanensis</name>
    <dbReference type="NCBI Taxonomy" id="2607656"/>
    <lineage>
        <taxon>Bacteria</taxon>
        <taxon>Pseudomonadati</taxon>
        <taxon>Bacteroidota</taxon>
        <taxon>Cytophagia</taxon>
        <taxon>Cytophagales</taxon>
        <taxon>Hymenobacteraceae</taxon>
        <taxon>Hymenobacter</taxon>
    </lineage>
</organism>
<dbReference type="InterPro" id="IPR051907">
    <property type="entry name" value="DoxX-like_oxidoreductase"/>
</dbReference>
<dbReference type="Proteomes" id="UP000326380">
    <property type="component" value="Unassembled WGS sequence"/>
</dbReference>
<comment type="caution">
    <text evidence="7">The sequence shown here is derived from an EMBL/GenBank/DDBJ whole genome shotgun (WGS) entry which is preliminary data.</text>
</comment>
<dbReference type="PANTHER" id="PTHR33452:SF4">
    <property type="entry name" value="BLL4328 PROTEIN"/>
    <property type="match status" value="1"/>
</dbReference>
<evidence type="ECO:0000313" key="8">
    <source>
        <dbReference type="Proteomes" id="UP000326380"/>
    </source>
</evidence>
<keyword evidence="8" id="KW-1185">Reference proteome</keyword>